<dbReference type="Proteomes" id="UP000183685">
    <property type="component" value="Unassembled WGS sequence"/>
</dbReference>
<proteinExistence type="predicted"/>
<evidence type="ECO:0000313" key="3">
    <source>
        <dbReference type="EMBL" id="SDE33413.1"/>
    </source>
</evidence>
<dbReference type="PANTHER" id="PTHR40572:SF1">
    <property type="entry name" value="PROTEIN BAX"/>
    <property type="match status" value="1"/>
</dbReference>
<dbReference type="STRING" id="637679.GCA_001550055_03295"/>
<dbReference type="AlphaFoldDB" id="A0A1G7C2B7"/>
<evidence type="ECO:0000313" key="4">
    <source>
        <dbReference type="Proteomes" id="UP000183685"/>
    </source>
</evidence>
<feature type="domain" description="Mannosyl-glycoprotein endo-beta-N-acetylglucosamidase-like" evidence="2">
    <location>
        <begin position="173"/>
        <end position="296"/>
    </location>
</feature>
<protein>
    <submittedName>
        <fullName evidence="3">Uncharacterized FlgJ-related protein</fullName>
    </submittedName>
</protein>
<keyword evidence="1" id="KW-0472">Membrane</keyword>
<gene>
    <name evidence="3" type="ORF">SAMN04488071_2627</name>
</gene>
<name>A0A1G7C2B7_9PROT</name>
<organism evidence="3 4">
    <name type="scientific">Kordiimonas lacus</name>
    <dbReference type="NCBI Taxonomy" id="637679"/>
    <lineage>
        <taxon>Bacteria</taxon>
        <taxon>Pseudomonadati</taxon>
        <taxon>Pseudomonadota</taxon>
        <taxon>Alphaproteobacteria</taxon>
        <taxon>Kordiimonadales</taxon>
        <taxon>Kordiimonadaceae</taxon>
        <taxon>Kordiimonas</taxon>
    </lineage>
</organism>
<dbReference type="Gene3D" id="1.10.530.10">
    <property type="match status" value="1"/>
</dbReference>
<keyword evidence="1" id="KW-1133">Transmembrane helix</keyword>
<sequence length="310" mass="35187">MQINVRNIIGLLFVVAVMIVGPIVLARHMLAQGRTDAFLADQPNYLAHTPPPKKVKMTPKLARLLKKEMHAVEAVPRVFLTRLPEGLPEVNDANRKKRLFTSTLLPIVLRANELIIADRGRLLTLRTKLENQEPLKRAEKKWLRQMAKTYRLKRRQDFRTKDIDFLLYKVDVIPPSLALAQAAMESGWGTSRFAQAGNALFGEWVWGDAEGLLPENRDEGKTHKIKSFEYLLDSVRSYMTNLNRHPSYEDLRQRRAELRELNIGITGAALAPALVHYSERGADYVSDILSIINYNDLDGLDGARLVAQNS</sequence>
<evidence type="ECO:0000259" key="2">
    <source>
        <dbReference type="Pfam" id="PF01832"/>
    </source>
</evidence>
<dbReference type="InterPro" id="IPR002901">
    <property type="entry name" value="MGlyc_endo_b_GlcNAc-like_dom"/>
</dbReference>
<dbReference type="GO" id="GO:0004040">
    <property type="term" value="F:amidase activity"/>
    <property type="evidence" value="ECO:0007669"/>
    <property type="project" value="InterPro"/>
</dbReference>
<reference evidence="3 4" key="1">
    <citation type="submission" date="2016-10" db="EMBL/GenBank/DDBJ databases">
        <authorList>
            <person name="de Groot N.N."/>
        </authorList>
    </citation>
    <scope>NUCLEOTIDE SEQUENCE [LARGE SCALE GENOMIC DNA]</scope>
    <source>
        <strain evidence="3 4">CGMCC 1.9109</strain>
    </source>
</reference>
<dbReference type="PANTHER" id="PTHR40572">
    <property type="entry name" value="PROTEIN BAX"/>
    <property type="match status" value="1"/>
</dbReference>
<dbReference type="InterPro" id="IPR053195">
    <property type="entry name" value="Bax-like"/>
</dbReference>
<feature type="transmembrane region" description="Helical" evidence="1">
    <location>
        <begin position="6"/>
        <end position="25"/>
    </location>
</feature>
<keyword evidence="4" id="KW-1185">Reference proteome</keyword>
<accession>A0A1G7C2B7</accession>
<evidence type="ECO:0000256" key="1">
    <source>
        <dbReference type="SAM" id="Phobius"/>
    </source>
</evidence>
<keyword evidence="1" id="KW-0812">Transmembrane</keyword>
<dbReference type="Pfam" id="PF01832">
    <property type="entry name" value="Glucosaminidase"/>
    <property type="match status" value="1"/>
</dbReference>
<dbReference type="EMBL" id="FNAK01000006">
    <property type="protein sequence ID" value="SDE33413.1"/>
    <property type="molecule type" value="Genomic_DNA"/>
</dbReference>